<name>A0ACB9JMY6_9ASTR</name>
<dbReference type="Proteomes" id="UP001056120">
    <property type="component" value="Linkage Group LG03"/>
</dbReference>
<comment type="caution">
    <text evidence="1">The sequence shown here is derived from an EMBL/GenBank/DDBJ whole genome shotgun (WGS) entry which is preliminary data.</text>
</comment>
<reference evidence="2" key="1">
    <citation type="journal article" date="2022" name="Mol. Ecol. Resour.">
        <title>The genomes of chicory, endive, great burdock and yacon provide insights into Asteraceae palaeo-polyploidization history and plant inulin production.</title>
        <authorList>
            <person name="Fan W."/>
            <person name="Wang S."/>
            <person name="Wang H."/>
            <person name="Wang A."/>
            <person name="Jiang F."/>
            <person name="Liu H."/>
            <person name="Zhao H."/>
            <person name="Xu D."/>
            <person name="Zhang Y."/>
        </authorList>
    </citation>
    <scope>NUCLEOTIDE SEQUENCE [LARGE SCALE GENOMIC DNA]</scope>
    <source>
        <strain evidence="2">cv. Yunnan</strain>
    </source>
</reference>
<reference evidence="1 2" key="2">
    <citation type="journal article" date="2022" name="Mol. Ecol. Resour.">
        <title>The genomes of chicory, endive, great burdock and yacon provide insights into Asteraceae paleo-polyploidization history and plant inulin production.</title>
        <authorList>
            <person name="Fan W."/>
            <person name="Wang S."/>
            <person name="Wang H."/>
            <person name="Wang A."/>
            <person name="Jiang F."/>
            <person name="Liu H."/>
            <person name="Zhao H."/>
            <person name="Xu D."/>
            <person name="Zhang Y."/>
        </authorList>
    </citation>
    <scope>NUCLEOTIDE SEQUENCE [LARGE SCALE GENOMIC DNA]</scope>
    <source>
        <strain evidence="2">cv. Yunnan</strain>
        <tissue evidence="1">Leaves</tissue>
    </source>
</reference>
<proteinExistence type="predicted"/>
<organism evidence="1 2">
    <name type="scientific">Smallanthus sonchifolius</name>
    <dbReference type="NCBI Taxonomy" id="185202"/>
    <lineage>
        <taxon>Eukaryota</taxon>
        <taxon>Viridiplantae</taxon>
        <taxon>Streptophyta</taxon>
        <taxon>Embryophyta</taxon>
        <taxon>Tracheophyta</taxon>
        <taxon>Spermatophyta</taxon>
        <taxon>Magnoliopsida</taxon>
        <taxon>eudicotyledons</taxon>
        <taxon>Gunneridae</taxon>
        <taxon>Pentapetalae</taxon>
        <taxon>asterids</taxon>
        <taxon>campanulids</taxon>
        <taxon>Asterales</taxon>
        <taxon>Asteraceae</taxon>
        <taxon>Asteroideae</taxon>
        <taxon>Heliantheae alliance</taxon>
        <taxon>Millerieae</taxon>
        <taxon>Smallanthus</taxon>
    </lineage>
</organism>
<evidence type="ECO:0000313" key="1">
    <source>
        <dbReference type="EMBL" id="KAI3821013.1"/>
    </source>
</evidence>
<evidence type="ECO:0000313" key="2">
    <source>
        <dbReference type="Proteomes" id="UP001056120"/>
    </source>
</evidence>
<dbReference type="EMBL" id="CM042020">
    <property type="protein sequence ID" value="KAI3821013.1"/>
    <property type="molecule type" value="Genomic_DNA"/>
</dbReference>
<keyword evidence="2" id="KW-1185">Reference proteome</keyword>
<sequence length="188" mass="21160">MPGRRSSTVGSRRVRFGSRARTRKRRCTILAAMYVDLDLIPRQDLGVAISIENGGDSATSIHLAFLACLGHIDLTCSWAREKEKEREREREGSLVRPDIDLPRKTPIHQGQERGSPKTDSPWIEYLHLIRLRSEKASGIGTDVVRPSPGCLLIPLVEGSWGVRQMPLYRYNVLSDCDEEGDAPLPDWK</sequence>
<protein>
    <submittedName>
        <fullName evidence="1">Uncharacterized protein</fullName>
    </submittedName>
</protein>
<gene>
    <name evidence="1" type="ORF">L1987_08569</name>
</gene>
<accession>A0ACB9JMY6</accession>